<proteinExistence type="predicted"/>
<dbReference type="PANTHER" id="PTHR17985">
    <property type="entry name" value="SER/THR-RICH PROTEIN T10 IN DGCR REGION"/>
    <property type="match status" value="1"/>
</dbReference>
<reference evidence="2" key="1">
    <citation type="journal article" date="2019" name="Int. J. Syst. Evol. Microbiol.">
        <title>The Global Catalogue of Microorganisms (GCM) 10K type strain sequencing project: providing services to taxonomists for standard genome sequencing and annotation.</title>
        <authorList>
            <consortium name="The Broad Institute Genomics Platform"/>
            <consortium name="The Broad Institute Genome Sequencing Center for Infectious Disease"/>
            <person name="Wu L."/>
            <person name="Ma J."/>
        </authorList>
    </citation>
    <scope>NUCLEOTIDE SEQUENCE [LARGE SCALE GENOMIC DNA]</scope>
    <source>
        <strain evidence="2">CGMCC 1.15774</strain>
    </source>
</reference>
<evidence type="ECO:0000313" key="2">
    <source>
        <dbReference type="Proteomes" id="UP001595841"/>
    </source>
</evidence>
<accession>A0ABV8PH67</accession>
<keyword evidence="2" id="KW-1185">Reference proteome</keyword>
<dbReference type="RefSeq" id="WP_379761918.1">
    <property type="nucleotide sequence ID" value="NZ_JBHSCL010000002.1"/>
</dbReference>
<dbReference type="Proteomes" id="UP001595841">
    <property type="component" value="Unassembled WGS sequence"/>
</dbReference>
<dbReference type="InterPro" id="IPR008551">
    <property type="entry name" value="TANGO2"/>
</dbReference>
<comment type="caution">
    <text evidence="1">The sequence shown here is derived from an EMBL/GenBank/DDBJ whole genome shotgun (WGS) entry which is preliminary data.</text>
</comment>
<evidence type="ECO:0000313" key="1">
    <source>
        <dbReference type="EMBL" id="MFC4218576.1"/>
    </source>
</evidence>
<name>A0ABV8PH67_9FLAO</name>
<organism evidence="1 2">
    <name type="scientific">Flagellimonas marina</name>
    <dbReference type="NCBI Taxonomy" id="1775168"/>
    <lineage>
        <taxon>Bacteria</taxon>
        <taxon>Pseudomonadati</taxon>
        <taxon>Bacteroidota</taxon>
        <taxon>Flavobacteriia</taxon>
        <taxon>Flavobacteriales</taxon>
        <taxon>Flavobacteriaceae</taxon>
        <taxon>Flagellimonas</taxon>
    </lineage>
</organism>
<gene>
    <name evidence="1" type="ORF">ACFOWS_00425</name>
</gene>
<dbReference type="Pfam" id="PF05742">
    <property type="entry name" value="TANGO2"/>
    <property type="match status" value="1"/>
</dbReference>
<protein>
    <submittedName>
        <fullName evidence="1">NRDE family protein</fullName>
    </submittedName>
</protein>
<sequence>MCTVSFISHNDRYFITSNRDEHISRPLAHKPQEEIINDVTVLFPKDPKAGGTWFAINEYGVVSVLLNGAYVKHQSKENYARSRGLVLLDVIGSLHPEMTLQKMNLYNIEPFTLVLLNGSLLEFRWDGNQKYFTPLDKTQDHIWSSVTLYDDAVIDKRASLFDTFLRKTTSIEAGDVVDFHSNNHEDFENGFIIDRKTGLKTFSVTQAVIEPGETLMRHIDLLNDAVYEVPFSANDSLSVSIK</sequence>
<dbReference type="PANTHER" id="PTHR17985:SF8">
    <property type="entry name" value="TRANSPORT AND GOLGI ORGANIZATION PROTEIN 2 HOMOLOG"/>
    <property type="match status" value="1"/>
</dbReference>
<dbReference type="EMBL" id="JBHSCL010000002">
    <property type="protein sequence ID" value="MFC4218576.1"/>
    <property type="molecule type" value="Genomic_DNA"/>
</dbReference>